<feature type="compositionally biased region" description="Gly residues" evidence="7">
    <location>
        <begin position="422"/>
        <end position="438"/>
    </location>
</feature>
<keyword evidence="10" id="KW-1185">Reference proteome</keyword>
<dbReference type="PANTHER" id="PTHR23003:SF62">
    <property type="entry name" value="SERINE_ARGININE (SR)-TYPE SHUTTLING MRNA BINDING PROTEIN NPL3"/>
    <property type="match status" value="1"/>
</dbReference>
<evidence type="ECO:0000256" key="3">
    <source>
        <dbReference type="ARBA" id="ARBA00022737"/>
    </source>
</evidence>
<keyword evidence="3" id="KW-0677">Repeat</keyword>
<dbReference type="PANTHER" id="PTHR23003">
    <property type="entry name" value="RNA RECOGNITION MOTIF RRM DOMAIN CONTAINING PROTEIN"/>
    <property type="match status" value="1"/>
</dbReference>
<dbReference type="Proteomes" id="UP001583172">
    <property type="component" value="Unassembled WGS sequence"/>
</dbReference>
<evidence type="ECO:0000256" key="2">
    <source>
        <dbReference type="ARBA" id="ARBA00022664"/>
    </source>
</evidence>
<accession>A0ABR3V7Z8</accession>
<dbReference type="InterPro" id="IPR035979">
    <property type="entry name" value="RBD_domain_sf"/>
</dbReference>
<organism evidence="9 10">
    <name type="scientific">Humicola insolens</name>
    <name type="common">Soft-rot fungus</name>
    <dbReference type="NCBI Taxonomy" id="85995"/>
    <lineage>
        <taxon>Eukaryota</taxon>
        <taxon>Fungi</taxon>
        <taxon>Dikarya</taxon>
        <taxon>Ascomycota</taxon>
        <taxon>Pezizomycotina</taxon>
        <taxon>Sordariomycetes</taxon>
        <taxon>Sordariomycetidae</taxon>
        <taxon>Sordariales</taxon>
        <taxon>Chaetomiaceae</taxon>
        <taxon>Mycothermus</taxon>
    </lineage>
</organism>
<keyword evidence="4 6" id="KW-0694">RNA-binding</keyword>
<evidence type="ECO:0000256" key="6">
    <source>
        <dbReference type="PROSITE-ProRule" id="PRU00176"/>
    </source>
</evidence>
<dbReference type="InterPro" id="IPR000504">
    <property type="entry name" value="RRM_dom"/>
</dbReference>
<feature type="domain" description="RRM" evidence="8">
    <location>
        <begin position="312"/>
        <end position="397"/>
    </location>
</feature>
<evidence type="ECO:0000256" key="5">
    <source>
        <dbReference type="ARBA" id="ARBA00023242"/>
    </source>
</evidence>
<comment type="subcellular location">
    <subcellularLocation>
        <location evidence="1">Nucleus</location>
    </subcellularLocation>
</comment>
<dbReference type="CDD" id="cd00590">
    <property type="entry name" value="RRM_SF"/>
    <property type="match status" value="1"/>
</dbReference>
<dbReference type="InterPro" id="IPR050374">
    <property type="entry name" value="RRT5_SRSF_SR"/>
</dbReference>
<feature type="region of interest" description="Disordered" evidence="7">
    <location>
        <begin position="401"/>
        <end position="444"/>
    </location>
</feature>
<evidence type="ECO:0000313" key="9">
    <source>
        <dbReference type="EMBL" id="KAL1837913.1"/>
    </source>
</evidence>
<name>A0ABR3V7Z8_HUMIN</name>
<comment type="caution">
    <text evidence="9">The sequence shown here is derived from an EMBL/GenBank/DDBJ whole genome shotgun (WGS) entry which is preliminary data.</text>
</comment>
<evidence type="ECO:0000259" key="8">
    <source>
        <dbReference type="PROSITE" id="PS50102"/>
    </source>
</evidence>
<feature type="compositionally biased region" description="Basic and acidic residues" evidence="7">
    <location>
        <begin position="473"/>
        <end position="487"/>
    </location>
</feature>
<dbReference type="SMART" id="SM00360">
    <property type="entry name" value="RRM"/>
    <property type="match status" value="2"/>
</dbReference>
<evidence type="ECO:0000256" key="1">
    <source>
        <dbReference type="ARBA" id="ARBA00004123"/>
    </source>
</evidence>
<keyword evidence="2" id="KW-0507">mRNA processing</keyword>
<sequence>MYRRDSHGKTLQTFTVKPGSETGLYYILVANLAHKTTWKDLKAFASQACEVDHAEVYPPTSGFVRVRGRANFERAFQFLDGNTLEYRALQADARNSSQPTVVKLPPNDYHAASILRGEEGRLVPEDDEPAAEAAGGSSHPFAFVRGAVGSSGSEYQDSASPAFNVVHMDSWGYATPRSFLPDGYQSQAVTASNPRAYQTATPSPDLMLSATQPVPQGLIYSTYTGSMVSPPQSPPSAAFQFDSPTIYYATKTAYDVGHSPYAGFAQPLAAKPTYDTGTDLGYLTTHFSALALGTDTPQPYHQPQLEQQQQGRELLLLHLPRDCRSESAVLSLLARHTAAVTAEVVDKIRLPTNKSGRPRGAAYVTFASAETARAVAKALDGRDVGGGVRLRVRVVLGVDEGGNGNGHGGGGRSHQQQRSVGGSTGVGKGSGGGGGVSGRKGVRSTSSSSVFFWSAAELYGSGGGVVGPESVGEENKKTTTTTTREEPPVIVDGSGGRRKKEAAPVVVDGSVRKKGSGAEGQRSGRRC</sequence>
<evidence type="ECO:0000313" key="10">
    <source>
        <dbReference type="Proteomes" id="UP001583172"/>
    </source>
</evidence>
<feature type="compositionally biased region" description="Gly residues" evidence="7">
    <location>
        <begin position="401"/>
        <end position="412"/>
    </location>
</feature>
<dbReference type="InterPro" id="IPR012677">
    <property type="entry name" value="Nucleotide-bd_a/b_plait_sf"/>
</dbReference>
<gene>
    <name evidence="9" type="ORF">VTJ49DRAFT_3259</name>
</gene>
<dbReference type="Pfam" id="PF00076">
    <property type="entry name" value="RRM_1"/>
    <property type="match status" value="1"/>
</dbReference>
<dbReference type="Gene3D" id="3.30.70.330">
    <property type="match status" value="2"/>
</dbReference>
<evidence type="ECO:0000256" key="4">
    <source>
        <dbReference type="ARBA" id="ARBA00022884"/>
    </source>
</evidence>
<proteinExistence type="predicted"/>
<dbReference type="EMBL" id="JAZGSY010000252">
    <property type="protein sequence ID" value="KAL1837913.1"/>
    <property type="molecule type" value="Genomic_DNA"/>
</dbReference>
<feature type="region of interest" description="Disordered" evidence="7">
    <location>
        <begin position="463"/>
        <end position="527"/>
    </location>
</feature>
<protein>
    <recommendedName>
        <fullName evidence="8">RRM domain-containing protein</fullName>
    </recommendedName>
</protein>
<dbReference type="PROSITE" id="PS50102">
    <property type="entry name" value="RRM"/>
    <property type="match status" value="1"/>
</dbReference>
<dbReference type="SUPFAM" id="SSF54928">
    <property type="entry name" value="RNA-binding domain, RBD"/>
    <property type="match status" value="2"/>
</dbReference>
<keyword evidence="5" id="KW-0539">Nucleus</keyword>
<reference evidence="9 10" key="1">
    <citation type="journal article" date="2024" name="Commun. Biol.">
        <title>Comparative genomic analysis of thermophilic fungi reveals convergent evolutionary adaptations and gene losses.</title>
        <authorList>
            <person name="Steindorff A.S."/>
            <person name="Aguilar-Pontes M.V."/>
            <person name="Robinson A.J."/>
            <person name="Andreopoulos B."/>
            <person name="LaButti K."/>
            <person name="Kuo A."/>
            <person name="Mondo S."/>
            <person name="Riley R."/>
            <person name="Otillar R."/>
            <person name="Haridas S."/>
            <person name="Lipzen A."/>
            <person name="Grimwood J."/>
            <person name="Schmutz J."/>
            <person name="Clum A."/>
            <person name="Reid I.D."/>
            <person name="Moisan M.C."/>
            <person name="Butler G."/>
            <person name="Nguyen T.T.M."/>
            <person name="Dewar K."/>
            <person name="Conant G."/>
            <person name="Drula E."/>
            <person name="Henrissat B."/>
            <person name="Hansel C."/>
            <person name="Singer S."/>
            <person name="Hutchinson M.I."/>
            <person name="de Vries R.P."/>
            <person name="Natvig D.O."/>
            <person name="Powell A.J."/>
            <person name="Tsang A."/>
            <person name="Grigoriev I.V."/>
        </authorList>
    </citation>
    <scope>NUCLEOTIDE SEQUENCE [LARGE SCALE GENOMIC DNA]</scope>
    <source>
        <strain evidence="9 10">CBS 620.91</strain>
    </source>
</reference>
<evidence type="ECO:0000256" key="7">
    <source>
        <dbReference type="SAM" id="MobiDB-lite"/>
    </source>
</evidence>